<protein>
    <submittedName>
        <fullName evidence="2">Uncharacterized protein</fullName>
    </submittedName>
</protein>
<reference evidence="2" key="2">
    <citation type="journal article" date="2015" name="Data Brief">
        <title>Shoot transcriptome of the giant reed, Arundo donax.</title>
        <authorList>
            <person name="Barrero R.A."/>
            <person name="Guerrero F.D."/>
            <person name="Moolhuijzen P."/>
            <person name="Goolsby J.A."/>
            <person name="Tidwell J."/>
            <person name="Bellgard S.E."/>
            <person name="Bellgard M.I."/>
        </authorList>
    </citation>
    <scope>NUCLEOTIDE SEQUENCE</scope>
    <source>
        <tissue evidence="2">Shoot tissue taken approximately 20 cm above the soil surface</tissue>
    </source>
</reference>
<name>A0A0A9HIT6_ARUDO</name>
<dbReference type="AlphaFoldDB" id="A0A0A9HIT6"/>
<sequence length="42" mass="4788">MCALMHVFVLHTATSAELVLEHCHHKVFLMMSLMTLFNPCSI</sequence>
<accession>A0A0A9HIT6</accession>
<dbReference type="EMBL" id="GBRH01165073">
    <property type="protein sequence ID" value="JAE32823.1"/>
    <property type="molecule type" value="Transcribed_RNA"/>
</dbReference>
<feature type="signal peptide" evidence="1">
    <location>
        <begin position="1"/>
        <end position="16"/>
    </location>
</feature>
<proteinExistence type="predicted"/>
<feature type="chain" id="PRO_5002045329" evidence="1">
    <location>
        <begin position="17"/>
        <end position="42"/>
    </location>
</feature>
<organism evidence="2">
    <name type="scientific">Arundo donax</name>
    <name type="common">Giant reed</name>
    <name type="synonym">Donax arundinaceus</name>
    <dbReference type="NCBI Taxonomy" id="35708"/>
    <lineage>
        <taxon>Eukaryota</taxon>
        <taxon>Viridiplantae</taxon>
        <taxon>Streptophyta</taxon>
        <taxon>Embryophyta</taxon>
        <taxon>Tracheophyta</taxon>
        <taxon>Spermatophyta</taxon>
        <taxon>Magnoliopsida</taxon>
        <taxon>Liliopsida</taxon>
        <taxon>Poales</taxon>
        <taxon>Poaceae</taxon>
        <taxon>PACMAD clade</taxon>
        <taxon>Arundinoideae</taxon>
        <taxon>Arundineae</taxon>
        <taxon>Arundo</taxon>
    </lineage>
</organism>
<reference evidence="2" key="1">
    <citation type="submission" date="2014-09" db="EMBL/GenBank/DDBJ databases">
        <authorList>
            <person name="Magalhaes I.L.F."/>
            <person name="Oliveira U."/>
            <person name="Santos F.R."/>
            <person name="Vidigal T.H.D.A."/>
            <person name="Brescovit A.D."/>
            <person name="Santos A.J."/>
        </authorList>
    </citation>
    <scope>NUCLEOTIDE SEQUENCE</scope>
    <source>
        <tissue evidence="2">Shoot tissue taken approximately 20 cm above the soil surface</tissue>
    </source>
</reference>
<evidence type="ECO:0000256" key="1">
    <source>
        <dbReference type="SAM" id="SignalP"/>
    </source>
</evidence>
<keyword evidence="1" id="KW-0732">Signal</keyword>
<evidence type="ECO:0000313" key="2">
    <source>
        <dbReference type="EMBL" id="JAE32823.1"/>
    </source>
</evidence>